<dbReference type="InterPro" id="IPR029058">
    <property type="entry name" value="AB_hydrolase_fold"/>
</dbReference>
<dbReference type="InterPro" id="IPR050266">
    <property type="entry name" value="AB_hydrolase_sf"/>
</dbReference>
<protein>
    <submittedName>
        <fullName evidence="2">Alpha/beta fold hydrolase</fullName>
    </submittedName>
</protein>
<dbReference type="PANTHER" id="PTHR43798:SF29">
    <property type="entry name" value="AB HYDROLASE-1 DOMAIN-CONTAINING PROTEIN"/>
    <property type="match status" value="1"/>
</dbReference>
<dbReference type="Gene3D" id="3.40.50.1820">
    <property type="entry name" value="alpha/beta hydrolase"/>
    <property type="match status" value="1"/>
</dbReference>
<evidence type="ECO:0000259" key="1">
    <source>
        <dbReference type="Pfam" id="PF12697"/>
    </source>
</evidence>
<keyword evidence="2" id="KW-0378">Hydrolase</keyword>
<dbReference type="RefSeq" id="WP_203169909.1">
    <property type="nucleotide sequence ID" value="NZ_JAEVLS010000006.1"/>
</dbReference>
<evidence type="ECO:0000313" key="3">
    <source>
        <dbReference type="Proteomes" id="UP000661077"/>
    </source>
</evidence>
<proteinExistence type="predicted"/>
<evidence type="ECO:0000313" key="2">
    <source>
        <dbReference type="EMBL" id="MBM0107794.1"/>
    </source>
</evidence>
<dbReference type="GO" id="GO:0016787">
    <property type="term" value="F:hydrolase activity"/>
    <property type="evidence" value="ECO:0007669"/>
    <property type="project" value="UniProtKB-KW"/>
</dbReference>
<dbReference type="Proteomes" id="UP000661077">
    <property type="component" value="Unassembled WGS sequence"/>
</dbReference>
<sequence>MPDRIPLVFLPGLLCDERLWRDQARDLADIADSTIADLTLDDSVAAMAKRVLDGAPERFALAALSMGGYVAFEILRQQPERVTRLALLDTSAAPDAPERTAQRLAGMESLRLGRFFGVTARMLPQLVHARHVRGLVGEEVKAMAKRVGGDAFLRQQTAILNRPDSRGVLGSIVVPTVIGVGDADVMTPPSESAEIHRGIAGSTLHTFASCGHLPPMESPEETSALLRRWLASK</sequence>
<comment type="caution">
    <text evidence="2">The sequence shown here is derived from an EMBL/GenBank/DDBJ whole genome shotgun (WGS) entry which is preliminary data.</text>
</comment>
<accession>A0ABS1X3I4</accession>
<feature type="domain" description="AB hydrolase-1" evidence="1">
    <location>
        <begin position="35"/>
        <end position="224"/>
    </location>
</feature>
<dbReference type="Pfam" id="PF12697">
    <property type="entry name" value="Abhydrolase_6"/>
    <property type="match status" value="1"/>
</dbReference>
<keyword evidence="3" id="KW-1185">Reference proteome</keyword>
<dbReference type="PANTHER" id="PTHR43798">
    <property type="entry name" value="MONOACYLGLYCEROL LIPASE"/>
    <property type="match status" value="1"/>
</dbReference>
<dbReference type="InterPro" id="IPR000073">
    <property type="entry name" value="AB_hydrolase_1"/>
</dbReference>
<dbReference type="EMBL" id="JAEVLS010000006">
    <property type="protein sequence ID" value="MBM0107794.1"/>
    <property type="molecule type" value="Genomic_DNA"/>
</dbReference>
<gene>
    <name evidence="2" type="ORF">JM946_23920</name>
</gene>
<reference evidence="2 3" key="1">
    <citation type="journal article" date="2021" name="Int. J. Syst. Evol. Microbiol.">
        <title>Steroidobacter gossypii sp. nov., isolated from soil of cotton cropping field.</title>
        <authorList>
            <person name="Huang R."/>
            <person name="Yang S."/>
            <person name="Zhen C."/>
            <person name="Liu W."/>
        </authorList>
    </citation>
    <scope>NUCLEOTIDE SEQUENCE [LARGE SCALE GENOMIC DNA]</scope>
    <source>
        <strain evidence="2 3">S1-65</strain>
    </source>
</reference>
<organism evidence="2 3">
    <name type="scientific">Steroidobacter gossypii</name>
    <dbReference type="NCBI Taxonomy" id="2805490"/>
    <lineage>
        <taxon>Bacteria</taxon>
        <taxon>Pseudomonadati</taxon>
        <taxon>Pseudomonadota</taxon>
        <taxon>Gammaproteobacteria</taxon>
        <taxon>Steroidobacterales</taxon>
        <taxon>Steroidobacteraceae</taxon>
        <taxon>Steroidobacter</taxon>
    </lineage>
</organism>
<name>A0ABS1X3I4_9GAMM</name>
<dbReference type="SUPFAM" id="SSF53474">
    <property type="entry name" value="alpha/beta-Hydrolases"/>
    <property type="match status" value="1"/>
</dbReference>